<sequence length="458" mass="52174">MNQLAHYLRTQNVSGINIDSLAQWKVFLGSEFEYRLGAIRGLFYSWEQWGFKGVDESVVDWLEEQKIRGNVKGKAVRTWCPFSGPYSSTELGWILEWATDALREKEISYDTHAAIYLLATTGQRAVQLRKLRSKDIAASKKTDSRGSVENFVLSIPMAKERLAKKYRSEFLEKPINRSLYLVLANLRDRNIEKINSLLDEPMTIDEIKEIPLFPSWVRIKRFIKANGSSKRVFMGEHEARPNSFHITTHGFRDLIGYEYTRRCPLISEVTGEPLTLSSRRFRYTYGTNCAKMGLTGRALAYALGQRDNQNVNHYVETSPEIADRINELMEGPLTVIAQALAGTLVDSETDAVRGDDPRARIKTSSMENVGTCGSYEFCPSGWRSCYTCRRFQPWLDAPHEEALKEVLQSRKQMVEAGCSELVIHSSDRLVLAIRKVIELCEQRKNDLASGNAMEGECR</sequence>
<name>A0A7W5HM63_9GAMM</name>
<reference evidence="2 3" key="1">
    <citation type="submission" date="2020-08" db="EMBL/GenBank/DDBJ databases">
        <title>Genomic Encyclopedia of Type Strains, Phase III (KMG-III): the genomes of soil and plant-associated and newly described type strains.</title>
        <authorList>
            <person name="Whitman W."/>
        </authorList>
    </citation>
    <scope>NUCLEOTIDE SEQUENCE [LARGE SCALE GENOMIC DNA]</scope>
    <source>
        <strain evidence="2 3">CECT 7744</strain>
    </source>
</reference>
<keyword evidence="3" id="KW-1185">Reference proteome</keyword>
<dbReference type="SUPFAM" id="SSF56349">
    <property type="entry name" value="DNA breaking-rejoining enzymes"/>
    <property type="match status" value="1"/>
</dbReference>
<dbReference type="InterPro" id="IPR048120">
    <property type="entry name" value="Integrase-like"/>
</dbReference>
<dbReference type="NCBIfam" id="NF041502">
    <property type="entry name" value="integrase_1"/>
    <property type="match status" value="1"/>
</dbReference>
<evidence type="ECO:0000313" key="2">
    <source>
        <dbReference type="EMBL" id="MBB3231984.1"/>
    </source>
</evidence>
<dbReference type="GO" id="GO:0015074">
    <property type="term" value="P:DNA integration"/>
    <property type="evidence" value="ECO:0007669"/>
    <property type="project" value="InterPro"/>
</dbReference>
<dbReference type="AlphaFoldDB" id="A0A7W5HM63"/>
<gene>
    <name evidence="2" type="ORF">FHR97_002847</name>
</gene>
<dbReference type="InterPro" id="IPR013762">
    <property type="entry name" value="Integrase-like_cat_sf"/>
</dbReference>
<dbReference type="InterPro" id="IPR011010">
    <property type="entry name" value="DNA_brk_join_enz"/>
</dbReference>
<dbReference type="GO" id="GO:0003677">
    <property type="term" value="F:DNA binding"/>
    <property type="evidence" value="ECO:0007669"/>
    <property type="project" value="InterPro"/>
</dbReference>
<dbReference type="Proteomes" id="UP000518892">
    <property type="component" value="Unassembled WGS sequence"/>
</dbReference>
<dbReference type="Gene3D" id="1.10.443.10">
    <property type="entry name" value="Intergrase catalytic core"/>
    <property type="match status" value="1"/>
</dbReference>
<dbReference type="EMBL" id="JACHXR010000008">
    <property type="protein sequence ID" value="MBB3231984.1"/>
    <property type="molecule type" value="Genomic_DNA"/>
</dbReference>
<dbReference type="GO" id="GO:0006310">
    <property type="term" value="P:DNA recombination"/>
    <property type="evidence" value="ECO:0007669"/>
    <property type="project" value="UniProtKB-KW"/>
</dbReference>
<evidence type="ECO:0000313" key="3">
    <source>
        <dbReference type="Proteomes" id="UP000518892"/>
    </source>
</evidence>
<keyword evidence="1" id="KW-0233">DNA recombination</keyword>
<evidence type="ECO:0000256" key="1">
    <source>
        <dbReference type="ARBA" id="ARBA00023172"/>
    </source>
</evidence>
<comment type="caution">
    <text evidence="2">The sequence shown here is derived from an EMBL/GenBank/DDBJ whole genome shotgun (WGS) entry which is preliminary data.</text>
</comment>
<organism evidence="2 3">
    <name type="scientific">Halomonas stenophila</name>
    <dbReference type="NCBI Taxonomy" id="795312"/>
    <lineage>
        <taxon>Bacteria</taxon>
        <taxon>Pseudomonadati</taxon>
        <taxon>Pseudomonadota</taxon>
        <taxon>Gammaproteobacteria</taxon>
        <taxon>Oceanospirillales</taxon>
        <taxon>Halomonadaceae</taxon>
        <taxon>Halomonas</taxon>
    </lineage>
</organism>
<proteinExistence type="predicted"/>
<accession>A0A7W5HM63</accession>
<protein>
    <submittedName>
        <fullName evidence="2">Integrase</fullName>
    </submittedName>
</protein>